<name>A0ABV7MPC6_9HYPH</name>
<dbReference type="RefSeq" id="WP_378979477.1">
    <property type="nucleotide sequence ID" value="NZ_JBHRVD010000001.1"/>
</dbReference>
<comment type="caution">
    <text evidence="2">The sequence shown here is derived from an EMBL/GenBank/DDBJ whole genome shotgun (WGS) entry which is preliminary data.</text>
</comment>
<keyword evidence="1" id="KW-0472">Membrane</keyword>
<feature type="transmembrane region" description="Helical" evidence="1">
    <location>
        <begin position="6"/>
        <end position="24"/>
    </location>
</feature>
<dbReference type="Proteomes" id="UP001595648">
    <property type="component" value="Unassembled WGS sequence"/>
</dbReference>
<keyword evidence="3" id="KW-1185">Reference proteome</keyword>
<protein>
    <submittedName>
        <fullName evidence="2">DUF2569 family protein</fullName>
    </submittedName>
</protein>
<keyword evidence="1" id="KW-0812">Transmembrane</keyword>
<keyword evidence="1" id="KW-1133">Transmembrane helix</keyword>
<feature type="transmembrane region" description="Helical" evidence="1">
    <location>
        <begin position="36"/>
        <end position="60"/>
    </location>
</feature>
<feature type="transmembrane region" description="Helical" evidence="1">
    <location>
        <begin position="113"/>
        <end position="136"/>
    </location>
</feature>
<feature type="transmembrane region" description="Helical" evidence="1">
    <location>
        <begin position="148"/>
        <end position="167"/>
    </location>
</feature>
<gene>
    <name evidence="2" type="ORF">ACFOJ9_14465</name>
</gene>
<evidence type="ECO:0000313" key="2">
    <source>
        <dbReference type="EMBL" id="MFC3322979.1"/>
    </source>
</evidence>
<dbReference type="InterPro" id="IPR019690">
    <property type="entry name" value="DUF2569"/>
</dbReference>
<reference evidence="3" key="1">
    <citation type="journal article" date="2019" name="Int. J. Syst. Evol. Microbiol.">
        <title>The Global Catalogue of Microorganisms (GCM) 10K type strain sequencing project: providing services to taxonomists for standard genome sequencing and annotation.</title>
        <authorList>
            <consortium name="The Broad Institute Genomics Platform"/>
            <consortium name="The Broad Institute Genome Sequencing Center for Infectious Disease"/>
            <person name="Wu L."/>
            <person name="Ma J."/>
        </authorList>
    </citation>
    <scope>NUCLEOTIDE SEQUENCE [LARGE SCALE GENOMIC DNA]</scope>
    <source>
        <strain evidence="3">ICMP 19515</strain>
    </source>
</reference>
<dbReference type="EMBL" id="JBHRVD010000001">
    <property type="protein sequence ID" value="MFC3322979.1"/>
    <property type="molecule type" value="Genomic_DNA"/>
</dbReference>
<dbReference type="Pfam" id="PF10754">
    <property type="entry name" value="DUF2569"/>
    <property type="match status" value="1"/>
</dbReference>
<sequence>MGTFSIWHWAILLLLIGVPVFFAVRSAAKPSQNPEALVGFGGWLMLLAIGQALSPLRTLADFANSADGYQQLMTLPNGPLAVYGELALNLAFLALQLVVLVSMLRRSHRFPQLFLYQWFAIPVVFILDTIWISSILRVSVNQVLAGDALLAPIVSFVLTGLWVAYVYKSVRVRNTFTRMNASAQIASAS</sequence>
<organism evidence="2 3">
    <name type="scientific">Mesorhizobium cantuariense</name>
    <dbReference type="NCBI Taxonomy" id="1300275"/>
    <lineage>
        <taxon>Bacteria</taxon>
        <taxon>Pseudomonadati</taxon>
        <taxon>Pseudomonadota</taxon>
        <taxon>Alphaproteobacteria</taxon>
        <taxon>Hyphomicrobiales</taxon>
        <taxon>Phyllobacteriaceae</taxon>
        <taxon>Mesorhizobium</taxon>
    </lineage>
</organism>
<accession>A0ABV7MPC6</accession>
<evidence type="ECO:0000256" key="1">
    <source>
        <dbReference type="SAM" id="Phobius"/>
    </source>
</evidence>
<evidence type="ECO:0000313" key="3">
    <source>
        <dbReference type="Proteomes" id="UP001595648"/>
    </source>
</evidence>
<proteinExistence type="predicted"/>
<feature type="transmembrane region" description="Helical" evidence="1">
    <location>
        <begin position="80"/>
        <end position="101"/>
    </location>
</feature>